<keyword evidence="1" id="KW-1133">Transmembrane helix</keyword>
<organism evidence="2 3">
    <name type="scientific">Folsomia candida</name>
    <name type="common">Springtail</name>
    <dbReference type="NCBI Taxonomy" id="158441"/>
    <lineage>
        <taxon>Eukaryota</taxon>
        <taxon>Metazoa</taxon>
        <taxon>Ecdysozoa</taxon>
        <taxon>Arthropoda</taxon>
        <taxon>Hexapoda</taxon>
        <taxon>Collembola</taxon>
        <taxon>Entomobryomorpha</taxon>
        <taxon>Isotomoidea</taxon>
        <taxon>Isotomidae</taxon>
        <taxon>Proisotominae</taxon>
        <taxon>Folsomia</taxon>
    </lineage>
</organism>
<comment type="caution">
    <text evidence="2">The sequence shown here is derived from an EMBL/GenBank/DDBJ whole genome shotgun (WGS) entry which is preliminary data.</text>
</comment>
<reference evidence="2 3" key="1">
    <citation type="submission" date="2015-12" db="EMBL/GenBank/DDBJ databases">
        <title>The genome of Folsomia candida.</title>
        <authorList>
            <person name="Faddeeva A."/>
            <person name="Derks M.F."/>
            <person name="Anvar Y."/>
            <person name="Smit S."/>
            <person name="Van Straalen N."/>
            <person name="Roelofs D."/>
        </authorList>
    </citation>
    <scope>NUCLEOTIDE SEQUENCE [LARGE SCALE GENOMIC DNA]</scope>
    <source>
        <strain evidence="2 3">VU population</strain>
        <tissue evidence="2">Whole body</tissue>
    </source>
</reference>
<keyword evidence="3" id="KW-1185">Reference proteome</keyword>
<dbReference type="Proteomes" id="UP000198287">
    <property type="component" value="Unassembled WGS sequence"/>
</dbReference>
<evidence type="ECO:0000313" key="2">
    <source>
        <dbReference type="EMBL" id="OXA43057.1"/>
    </source>
</evidence>
<evidence type="ECO:0000256" key="1">
    <source>
        <dbReference type="SAM" id="Phobius"/>
    </source>
</evidence>
<name>A0A226DEB9_FOLCA</name>
<evidence type="ECO:0000313" key="3">
    <source>
        <dbReference type="Proteomes" id="UP000198287"/>
    </source>
</evidence>
<keyword evidence="1" id="KW-0472">Membrane</keyword>
<protein>
    <submittedName>
        <fullName evidence="2">Uncharacterized protein</fullName>
    </submittedName>
</protein>
<sequence length="668" mass="77109">MTLHYLYKESCPEENSLLHDIRENNPLTTVLLQSTQYKSTKIFQNYMTNYSTRKNKMTSVTPTLRTSPQIVSIILFCNSSQTESPIAPAMSHLCYLVYQTASIINPDYLFFPISDYLSCSTFLLDARTRSKFIMYSNKNIWIPCFSCDVINLIEVPPISDVSTIDNIWNSMVSNMHQNLVQFDDHLAYIPGGYVRLSKKCGPHLDRYTNYAPPVSLCIMGDLENKYNLTNVFVYDTIRKKKRKLLYSITFNLPLAPGSRVETQYPMNFLLQISTQRFPFVVVTSRPSIQNGFLTYLSPLDDITWILMTTTSTLITLILCSISQNRIDMFATIYKINSLLVQQTACSESLVIFKSKILLSAWLFWCFILTDNLYKGGIFSTLTVAERPWVPETMEALVRSDLPVVSTSVMRSVVRSNTTEKKFVVNATIRNMISQMEPHVSDSVRALESKLIIVNIVRIFAPMFVELVSNSTKLPRWWSNETFDTGQTFALMDVEVMMPFFAESINLRQKRLVIRNREETPFTQNTISNGWTNIFSVMFASRMSVYETSGLLARWEKLYHLRVQIGYMGQMYGKKSKNYRDYFVNELTKPKDPAEFHEQQAVSLLAIRYTFAMCGFILLVGLVSFMTENRNQMLEMVLMLGKFYYRILSYCSNTIRNIFVNDTTSKMFV</sequence>
<dbReference type="EMBL" id="LNIX01000023">
    <property type="protein sequence ID" value="OXA43057.1"/>
    <property type="molecule type" value="Genomic_DNA"/>
</dbReference>
<proteinExistence type="predicted"/>
<accession>A0A226DEB9</accession>
<keyword evidence="1" id="KW-0812">Transmembrane</keyword>
<dbReference type="AlphaFoldDB" id="A0A226DEB9"/>
<feature type="transmembrane region" description="Helical" evidence="1">
    <location>
        <begin position="605"/>
        <end position="625"/>
    </location>
</feature>
<gene>
    <name evidence="2" type="ORF">Fcan01_22121</name>
</gene>